<dbReference type="SUPFAM" id="SSF52540">
    <property type="entry name" value="P-loop containing nucleoside triphosphate hydrolases"/>
    <property type="match status" value="1"/>
</dbReference>
<reference evidence="2 4" key="2">
    <citation type="journal article" date="2014" name="BMC Genomics">
        <title>An improved genome release (version Mt4.0) for the model legume Medicago truncatula.</title>
        <authorList>
            <person name="Tang H."/>
            <person name="Krishnakumar V."/>
            <person name="Bidwell S."/>
            <person name="Rosen B."/>
            <person name="Chan A."/>
            <person name="Zhou S."/>
            <person name="Gentzbittel L."/>
            <person name="Childs K.L."/>
            <person name="Yandell M."/>
            <person name="Gundlach H."/>
            <person name="Mayer K.F."/>
            <person name="Schwartz D.C."/>
            <person name="Town C.D."/>
        </authorList>
    </citation>
    <scope>GENOME REANNOTATION</scope>
    <source>
        <strain evidence="3 4">cv. Jemalong A17</strain>
    </source>
</reference>
<protein>
    <submittedName>
        <fullName evidence="2">PIF1-like helicase</fullName>
    </submittedName>
</protein>
<dbReference type="EnsemblPlants" id="AES76715">
    <property type="protein sequence ID" value="AES76715"/>
    <property type="gene ID" value="MTR_6g086070"/>
</dbReference>
<accession>G7KNG1</accession>
<dbReference type="OMA" id="MCNGTPL"/>
<evidence type="ECO:0000313" key="2">
    <source>
        <dbReference type="EMBL" id="AES76715.1"/>
    </source>
</evidence>
<evidence type="ECO:0000313" key="3">
    <source>
        <dbReference type="EnsemblPlants" id="AES76715"/>
    </source>
</evidence>
<sequence length="147" mass="16418">MATLPYQQEFLNSITQGNILAHILKVKKGAPLMLLRNIDHKYDMCNGTPLLCRGLFKNMLDLEILTGSTAGKRAFFIAITINKSQGQPILNVRIYLPKHVFSHGQLYVALSRGVSQNSTKVLIKEGKIEGEDGDFTKNIVYKDILLS</sequence>
<reference evidence="2 4" key="1">
    <citation type="journal article" date="2011" name="Nature">
        <title>The Medicago genome provides insight into the evolution of rhizobial symbioses.</title>
        <authorList>
            <person name="Young N.D."/>
            <person name="Debelle F."/>
            <person name="Oldroyd G.E."/>
            <person name="Geurts R."/>
            <person name="Cannon S.B."/>
            <person name="Udvardi M.K."/>
            <person name="Benedito V.A."/>
            <person name="Mayer K.F."/>
            <person name="Gouzy J."/>
            <person name="Schoof H."/>
            <person name="Van de Peer Y."/>
            <person name="Proost S."/>
            <person name="Cook D.R."/>
            <person name="Meyers B.C."/>
            <person name="Spannagl M."/>
            <person name="Cheung F."/>
            <person name="De Mita S."/>
            <person name="Krishnakumar V."/>
            <person name="Gundlach H."/>
            <person name="Zhou S."/>
            <person name="Mudge J."/>
            <person name="Bharti A.K."/>
            <person name="Murray J.D."/>
            <person name="Naoumkina M.A."/>
            <person name="Rosen B."/>
            <person name="Silverstein K.A."/>
            <person name="Tang H."/>
            <person name="Rombauts S."/>
            <person name="Zhao P.X."/>
            <person name="Zhou P."/>
            <person name="Barbe V."/>
            <person name="Bardou P."/>
            <person name="Bechner M."/>
            <person name="Bellec A."/>
            <person name="Berger A."/>
            <person name="Berges H."/>
            <person name="Bidwell S."/>
            <person name="Bisseling T."/>
            <person name="Choisne N."/>
            <person name="Couloux A."/>
            <person name="Denny R."/>
            <person name="Deshpande S."/>
            <person name="Dai X."/>
            <person name="Doyle J.J."/>
            <person name="Dudez A.M."/>
            <person name="Farmer A.D."/>
            <person name="Fouteau S."/>
            <person name="Franken C."/>
            <person name="Gibelin C."/>
            <person name="Gish J."/>
            <person name="Goldstein S."/>
            <person name="Gonzalez A.J."/>
            <person name="Green P.J."/>
            <person name="Hallab A."/>
            <person name="Hartog M."/>
            <person name="Hua A."/>
            <person name="Humphray S.J."/>
            <person name="Jeong D.H."/>
            <person name="Jing Y."/>
            <person name="Jocker A."/>
            <person name="Kenton S.M."/>
            <person name="Kim D.J."/>
            <person name="Klee K."/>
            <person name="Lai H."/>
            <person name="Lang C."/>
            <person name="Lin S."/>
            <person name="Macmil S.L."/>
            <person name="Magdelenat G."/>
            <person name="Matthews L."/>
            <person name="McCorrison J."/>
            <person name="Monaghan E.L."/>
            <person name="Mun J.H."/>
            <person name="Najar F.Z."/>
            <person name="Nicholson C."/>
            <person name="Noirot C."/>
            <person name="O'Bleness M."/>
            <person name="Paule C.R."/>
            <person name="Poulain J."/>
            <person name="Prion F."/>
            <person name="Qin B."/>
            <person name="Qu C."/>
            <person name="Retzel E.F."/>
            <person name="Riddle C."/>
            <person name="Sallet E."/>
            <person name="Samain S."/>
            <person name="Samson N."/>
            <person name="Sanders I."/>
            <person name="Saurat O."/>
            <person name="Scarpelli C."/>
            <person name="Schiex T."/>
            <person name="Segurens B."/>
            <person name="Severin A.J."/>
            <person name="Sherrier D.J."/>
            <person name="Shi R."/>
            <person name="Sims S."/>
            <person name="Singer S.R."/>
            <person name="Sinharoy S."/>
            <person name="Sterck L."/>
            <person name="Viollet A."/>
            <person name="Wang B.B."/>
            <person name="Wang K."/>
            <person name="Wang M."/>
            <person name="Wang X."/>
            <person name="Warfsmann J."/>
            <person name="Weissenbach J."/>
            <person name="White D.D."/>
            <person name="White J.D."/>
            <person name="Wiley G.B."/>
            <person name="Wincker P."/>
            <person name="Xing Y."/>
            <person name="Yang L."/>
            <person name="Yao Z."/>
            <person name="Ying F."/>
            <person name="Zhai J."/>
            <person name="Zhou L."/>
            <person name="Zuber A."/>
            <person name="Denarie J."/>
            <person name="Dixon R.A."/>
            <person name="May G.D."/>
            <person name="Schwartz D.C."/>
            <person name="Rogers J."/>
            <person name="Quetier F."/>
            <person name="Town C.D."/>
            <person name="Roe B.A."/>
        </authorList>
    </citation>
    <scope>NUCLEOTIDE SEQUENCE [LARGE SCALE GENOMIC DNA]</scope>
    <source>
        <strain evidence="2">A17</strain>
        <strain evidence="3 4">cv. Jemalong A17</strain>
    </source>
</reference>
<dbReference type="eggNOG" id="KOG0987">
    <property type="taxonomic scope" value="Eukaryota"/>
</dbReference>
<keyword evidence="2" id="KW-0067">ATP-binding</keyword>
<dbReference type="Pfam" id="PF21530">
    <property type="entry name" value="Pif1_2B_dom"/>
    <property type="match status" value="1"/>
</dbReference>
<name>G7KNG1_MEDTR</name>
<proteinExistence type="predicted"/>
<dbReference type="PaxDb" id="3880-AES76715"/>
<dbReference type="EMBL" id="CM001222">
    <property type="protein sequence ID" value="AES76715.1"/>
    <property type="molecule type" value="Genomic_DNA"/>
</dbReference>
<dbReference type="STRING" id="3880.G7KNG1"/>
<keyword evidence="4" id="KW-1185">Reference proteome</keyword>
<dbReference type="InterPro" id="IPR049163">
    <property type="entry name" value="Pif1-like_2B_dom"/>
</dbReference>
<dbReference type="HOGENOM" id="CLU_001324_4_1_1"/>
<dbReference type="InterPro" id="IPR027417">
    <property type="entry name" value="P-loop_NTPase"/>
</dbReference>
<dbReference type="GO" id="GO:0004386">
    <property type="term" value="F:helicase activity"/>
    <property type="evidence" value="ECO:0007669"/>
    <property type="project" value="UniProtKB-KW"/>
</dbReference>
<dbReference type="PANTHER" id="PTHR10492:SF101">
    <property type="entry name" value="ATP-DEPENDENT DNA HELICASE"/>
    <property type="match status" value="1"/>
</dbReference>
<gene>
    <name evidence="2" type="ordered locus">MTR_6g086070</name>
</gene>
<feature type="domain" description="DNA helicase Pif1-like 2B" evidence="1">
    <location>
        <begin position="9"/>
        <end position="51"/>
    </location>
</feature>
<dbReference type="AlphaFoldDB" id="G7KNG1"/>
<dbReference type="Proteomes" id="UP000002051">
    <property type="component" value="Chromosome 6"/>
</dbReference>
<dbReference type="CDD" id="cd18809">
    <property type="entry name" value="SF1_C_RecD"/>
    <property type="match status" value="1"/>
</dbReference>
<keyword evidence="2" id="KW-0378">Hydrolase</keyword>
<reference evidence="3" key="3">
    <citation type="submission" date="2015-04" db="UniProtKB">
        <authorList>
            <consortium name="EnsemblPlants"/>
        </authorList>
    </citation>
    <scope>IDENTIFICATION</scope>
    <source>
        <strain evidence="3">cv. Jemalong A17</strain>
    </source>
</reference>
<organism evidence="2 4">
    <name type="scientific">Medicago truncatula</name>
    <name type="common">Barrel medic</name>
    <name type="synonym">Medicago tribuloides</name>
    <dbReference type="NCBI Taxonomy" id="3880"/>
    <lineage>
        <taxon>Eukaryota</taxon>
        <taxon>Viridiplantae</taxon>
        <taxon>Streptophyta</taxon>
        <taxon>Embryophyta</taxon>
        <taxon>Tracheophyta</taxon>
        <taxon>Spermatophyta</taxon>
        <taxon>Magnoliopsida</taxon>
        <taxon>eudicotyledons</taxon>
        <taxon>Gunneridae</taxon>
        <taxon>Pentapetalae</taxon>
        <taxon>rosids</taxon>
        <taxon>fabids</taxon>
        <taxon>Fabales</taxon>
        <taxon>Fabaceae</taxon>
        <taxon>Papilionoideae</taxon>
        <taxon>50 kb inversion clade</taxon>
        <taxon>NPAAA clade</taxon>
        <taxon>Hologalegina</taxon>
        <taxon>IRL clade</taxon>
        <taxon>Trifolieae</taxon>
        <taxon>Medicago</taxon>
    </lineage>
</organism>
<keyword evidence="2" id="KW-0547">Nucleotide-binding</keyword>
<dbReference type="PANTHER" id="PTHR10492">
    <property type="match status" value="1"/>
</dbReference>
<evidence type="ECO:0000259" key="1">
    <source>
        <dbReference type="Pfam" id="PF21530"/>
    </source>
</evidence>
<evidence type="ECO:0000313" key="4">
    <source>
        <dbReference type="Proteomes" id="UP000002051"/>
    </source>
</evidence>
<keyword evidence="2" id="KW-0347">Helicase</keyword>